<dbReference type="NCBIfam" id="TIGR01837">
    <property type="entry name" value="PHA_granule_1"/>
    <property type="match status" value="1"/>
</dbReference>
<sequence length="243" mass="25386">MAGKKKTDKDGSSWMGEVEKYSRQIWLAGLGAYSKISNDGSKLFDTLVKDGEKAEKLTKVEAQKQLDDVKNTSKSAKSRVDDVKDLAVGKWNELEEAFDKRLNGAISRLGVPSRSEVQALHSKVDQLTRQIELLVGAKTKPAASRTVAAKPAAAKSAAKPLVKAAAKPVAKAADKSVAARPAVKKAAARPVEAANKPAAASTGKTSTATKPAAAKKPAARKPAAKPATKPSTPAASEKPAIQS</sequence>
<dbReference type="EMBL" id="RBPX01000436">
    <property type="protein sequence ID" value="RMO55368.1"/>
    <property type="molecule type" value="Genomic_DNA"/>
</dbReference>
<name>A0A0Q0I9Y1_PSEAP</name>
<dbReference type="PANTHER" id="PTHR38664:SF1">
    <property type="entry name" value="SLR0058 PROTEIN"/>
    <property type="match status" value="1"/>
</dbReference>
<feature type="region of interest" description="Disordered" evidence="1">
    <location>
        <begin position="138"/>
        <end position="243"/>
    </location>
</feature>
<feature type="compositionally biased region" description="Low complexity" evidence="1">
    <location>
        <begin position="141"/>
        <end position="181"/>
    </location>
</feature>
<feature type="compositionally biased region" description="Low complexity" evidence="1">
    <location>
        <begin position="224"/>
        <end position="236"/>
    </location>
</feature>
<evidence type="ECO:0000313" key="2">
    <source>
        <dbReference type="EMBL" id="RMO55368.1"/>
    </source>
</evidence>
<accession>A0A0Q0I9Y1</accession>
<evidence type="ECO:0000313" key="3">
    <source>
        <dbReference type="Proteomes" id="UP000274541"/>
    </source>
</evidence>
<gene>
    <name evidence="2" type="ORF">ALQ37_01845</name>
</gene>
<reference evidence="2 3" key="1">
    <citation type="submission" date="2018-08" db="EMBL/GenBank/DDBJ databases">
        <title>Recombination of ecologically and evolutionarily significant loci maintains genetic cohesion in the Pseudomonas syringae species complex.</title>
        <authorList>
            <person name="Dillon M."/>
            <person name="Thakur S."/>
            <person name="Almeida R.N.D."/>
            <person name="Weir B.S."/>
            <person name="Guttman D.S."/>
        </authorList>
    </citation>
    <scope>NUCLEOTIDE SEQUENCE [LARGE SCALE GENOMIC DNA]</scope>
    <source>
        <strain evidence="2 3">ICMP 4388</strain>
    </source>
</reference>
<dbReference type="InterPro" id="IPR008769">
    <property type="entry name" value="PhaF_PhaI"/>
</dbReference>
<protein>
    <submittedName>
        <fullName evidence="2">Poly granule-associated protein PhaF</fullName>
    </submittedName>
</protein>
<comment type="caution">
    <text evidence="2">The sequence shown here is derived from an EMBL/GenBank/DDBJ whole genome shotgun (WGS) entry which is preliminary data.</text>
</comment>
<proteinExistence type="predicted"/>
<dbReference type="PANTHER" id="PTHR38664">
    <property type="entry name" value="SLR0058 PROTEIN"/>
    <property type="match status" value="1"/>
</dbReference>
<dbReference type="Proteomes" id="UP000274541">
    <property type="component" value="Unassembled WGS sequence"/>
</dbReference>
<dbReference type="AlphaFoldDB" id="A0A0Q0I9Y1"/>
<dbReference type="RefSeq" id="WP_024664068.1">
    <property type="nucleotide sequence ID" value="NZ_JBPDUT010000002.1"/>
</dbReference>
<organism evidence="2 3">
    <name type="scientific">Pseudomonas syringae pv. aptata</name>
    <dbReference type="NCBI Taxonomy" id="83167"/>
    <lineage>
        <taxon>Bacteria</taxon>
        <taxon>Pseudomonadati</taxon>
        <taxon>Pseudomonadota</taxon>
        <taxon>Gammaproteobacteria</taxon>
        <taxon>Pseudomonadales</taxon>
        <taxon>Pseudomonadaceae</taxon>
        <taxon>Pseudomonas</taxon>
        <taxon>Pseudomonas syringae</taxon>
    </lineage>
</organism>
<evidence type="ECO:0000256" key="1">
    <source>
        <dbReference type="SAM" id="MobiDB-lite"/>
    </source>
</evidence>
<feature type="compositionally biased region" description="Low complexity" evidence="1">
    <location>
        <begin position="188"/>
        <end position="216"/>
    </location>
</feature>
<dbReference type="Pfam" id="PF05597">
    <property type="entry name" value="Phasin"/>
    <property type="match status" value="1"/>
</dbReference>